<keyword evidence="5" id="KW-0732">Signal</keyword>
<evidence type="ECO:0000256" key="10">
    <source>
        <dbReference type="SAM" id="Phobius"/>
    </source>
</evidence>
<feature type="compositionally biased region" description="Polar residues" evidence="9">
    <location>
        <begin position="451"/>
        <end position="466"/>
    </location>
</feature>
<evidence type="ECO:0000256" key="9">
    <source>
        <dbReference type="SAM" id="MobiDB-lite"/>
    </source>
</evidence>
<evidence type="ECO:0000256" key="4">
    <source>
        <dbReference type="ARBA" id="ARBA00022692"/>
    </source>
</evidence>
<organism evidence="12 13">
    <name type="scientific">Ricinus communis</name>
    <name type="common">Castor bean</name>
    <dbReference type="NCBI Taxonomy" id="3988"/>
    <lineage>
        <taxon>Eukaryota</taxon>
        <taxon>Viridiplantae</taxon>
        <taxon>Streptophyta</taxon>
        <taxon>Embryophyta</taxon>
        <taxon>Tracheophyta</taxon>
        <taxon>Spermatophyta</taxon>
        <taxon>Magnoliopsida</taxon>
        <taxon>eudicotyledons</taxon>
        <taxon>Gunneridae</taxon>
        <taxon>Pentapetalae</taxon>
        <taxon>rosids</taxon>
        <taxon>fabids</taxon>
        <taxon>Malpighiales</taxon>
        <taxon>Euphorbiaceae</taxon>
        <taxon>Acalyphoideae</taxon>
        <taxon>Acalypheae</taxon>
        <taxon>Ricinus</taxon>
    </lineage>
</organism>
<keyword evidence="6 10" id="KW-1133">Transmembrane helix</keyword>
<dbReference type="eggNOG" id="ENOG502QSQQ">
    <property type="taxonomic scope" value="Eukaryota"/>
</dbReference>
<dbReference type="GO" id="GO:0005637">
    <property type="term" value="C:nuclear inner membrane"/>
    <property type="evidence" value="ECO:0007669"/>
    <property type="project" value="UniProtKB-SubCell"/>
</dbReference>
<dbReference type="InterPro" id="IPR028144">
    <property type="entry name" value="CYSTM_dom"/>
</dbReference>
<dbReference type="InParanoid" id="B9SH15"/>
<feature type="transmembrane region" description="Helical" evidence="10">
    <location>
        <begin position="259"/>
        <end position="282"/>
    </location>
</feature>
<evidence type="ECO:0000256" key="3">
    <source>
        <dbReference type="ARBA" id="ARBA00009444"/>
    </source>
</evidence>
<evidence type="ECO:0000256" key="6">
    <source>
        <dbReference type="ARBA" id="ARBA00022989"/>
    </source>
</evidence>
<keyword evidence="7 10" id="KW-0472">Membrane</keyword>
<keyword evidence="4 10" id="KW-0812">Transmembrane</keyword>
<evidence type="ECO:0000259" key="11">
    <source>
        <dbReference type="Pfam" id="PF12734"/>
    </source>
</evidence>
<evidence type="ECO:0000256" key="2">
    <source>
        <dbReference type="ARBA" id="ARBA00005748"/>
    </source>
</evidence>
<comment type="similarity">
    <text evidence="2">Belongs to the NEMP family.</text>
</comment>
<dbReference type="Pfam" id="PF10225">
    <property type="entry name" value="NEMP"/>
    <property type="match status" value="1"/>
</dbReference>
<evidence type="ECO:0000313" key="12">
    <source>
        <dbReference type="EMBL" id="EEF37112.1"/>
    </source>
</evidence>
<dbReference type="PANTHER" id="PTHR31587">
    <property type="entry name" value="TRANSMEMBRANE PROTEIN (DUF2215)"/>
    <property type="match status" value="1"/>
</dbReference>
<dbReference type="FunCoup" id="B9SH15">
    <property type="interactions" value="1433"/>
</dbReference>
<comment type="subcellular location">
    <subcellularLocation>
        <location evidence="1">Nucleus inner membrane</location>
        <topology evidence="1">Multi-pass membrane protein</topology>
        <orientation evidence="1">Nucleoplasmic side</orientation>
    </subcellularLocation>
</comment>
<feature type="transmembrane region" description="Helical" evidence="10">
    <location>
        <begin position="221"/>
        <end position="239"/>
    </location>
</feature>
<feature type="transmembrane region" description="Helical" evidence="10">
    <location>
        <begin position="12"/>
        <end position="31"/>
    </location>
</feature>
<gene>
    <name evidence="12" type="ORF">RCOM_0581020</name>
</gene>
<feature type="transmembrane region" description="Helical" evidence="10">
    <location>
        <begin position="322"/>
        <end position="342"/>
    </location>
</feature>
<dbReference type="PANTHER" id="PTHR31587:SF4">
    <property type="entry name" value="TRANSMEMBRANE PROTEIN (DUF2215)"/>
    <property type="match status" value="1"/>
</dbReference>
<feature type="compositionally biased region" description="Low complexity" evidence="9">
    <location>
        <begin position="439"/>
        <end position="450"/>
    </location>
</feature>
<accession>B9SH15</accession>
<evidence type="ECO:0000313" key="13">
    <source>
        <dbReference type="Proteomes" id="UP000008311"/>
    </source>
</evidence>
<evidence type="ECO:0000256" key="5">
    <source>
        <dbReference type="ARBA" id="ARBA00022729"/>
    </source>
</evidence>
<name>B9SH15_RICCO</name>
<protein>
    <recommendedName>
        <fullName evidence="11">Cysteine-rich transmembrane domain-containing protein</fullName>
    </recommendedName>
</protein>
<evidence type="ECO:0000256" key="7">
    <source>
        <dbReference type="ARBA" id="ARBA00023136"/>
    </source>
</evidence>
<dbReference type="STRING" id="3988.B9SH15"/>
<keyword evidence="8" id="KW-0539">Nucleus</keyword>
<keyword evidence="13" id="KW-1185">Reference proteome</keyword>
<feature type="transmembrane region" description="Helical" evidence="10">
    <location>
        <begin position="164"/>
        <end position="184"/>
    </location>
</feature>
<sequence>MATTAQTCLSSLFIIQILLLTFSFFCSIVSAQERSLVVGESSKLQLSPSLQVFKSPGTKPGSLVLCERVYIHGLSRLKNLQKFSHTLKVTISHSSSSLRRPNVEVCFHRNASLATGMCPQGKWEKVDKGPWVRAMSPFDHKILDVRMAGSSLENLELSIEEEFYLYRVIFLILGIVMLSVASALSKSLAFYYSSAMAIGIILVTLVVLFQGMKLLPTGRKNSLAIFVYSSLVGLGSFLLRYVPGLLRSLLVEIGISEDMYYPLAIFLVAFVVLAGAWMGFWAVRKLVLTEEGSVDISTSYFVAWSIRILGVIMILQSSLDPLLAAEALISGIVVSSILRRIFRLRFLRRMCKSAVYSVRSSLHQLSVTPSGLSRTPQHQLSDSDVYPSTFHATPERRKFSKDAWEKFTRDSTQKAVKELVSSPDFSKWVAANAERITVTPKSTSTPSQSPFHSKNNPKPLSMSYYNQQQPPVGVPPPQGYPPKDAYPPPGYPVQGYPQGYPPQGYPPQGYAQQPPRKETGFLEGCLAALCCCCLLDACF</sequence>
<feature type="transmembrane region" description="Helical" evidence="10">
    <location>
        <begin position="294"/>
        <end position="316"/>
    </location>
</feature>
<feature type="domain" description="Cysteine-rich transmembrane" evidence="11">
    <location>
        <begin position="503"/>
        <end position="539"/>
    </location>
</feature>
<dbReference type="InterPro" id="IPR019358">
    <property type="entry name" value="NEMP_fam"/>
</dbReference>
<dbReference type="Pfam" id="PF12734">
    <property type="entry name" value="CYSTM"/>
    <property type="match status" value="1"/>
</dbReference>
<dbReference type="AlphaFoldDB" id="B9SH15"/>
<dbReference type="EMBL" id="EQ973956">
    <property type="protein sequence ID" value="EEF37112.1"/>
    <property type="molecule type" value="Genomic_DNA"/>
</dbReference>
<comment type="similarity">
    <text evidence="3">Belongs to the CYSTM1 family.</text>
</comment>
<feature type="compositionally biased region" description="Pro residues" evidence="9">
    <location>
        <begin position="472"/>
        <end position="491"/>
    </location>
</feature>
<dbReference type="Proteomes" id="UP000008311">
    <property type="component" value="Unassembled WGS sequence"/>
</dbReference>
<feature type="transmembrane region" description="Helical" evidence="10">
    <location>
        <begin position="190"/>
        <end position="209"/>
    </location>
</feature>
<evidence type="ECO:0000256" key="8">
    <source>
        <dbReference type="ARBA" id="ARBA00023242"/>
    </source>
</evidence>
<feature type="region of interest" description="Disordered" evidence="9">
    <location>
        <begin position="368"/>
        <end position="387"/>
    </location>
</feature>
<evidence type="ECO:0000256" key="1">
    <source>
        <dbReference type="ARBA" id="ARBA00004575"/>
    </source>
</evidence>
<feature type="compositionally biased region" description="Polar residues" evidence="9">
    <location>
        <begin position="368"/>
        <end position="382"/>
    </location>
</feature>
<reference evidence="13" key="1">
    <citation type="journal article" date="2010" name="Nat. Biotechnol.">
        <title>Draft genome sequence of the oilseed species Ricinus communis.</title>
        <authorList>
            <person name="Chan A.P."/>
            <person name="Crabtree J."/>
            <person name="Zhao Q."/>
            <person name="Lorenzi H."/>
            <person name="Orvis J."/>
            <person name="Puiu D."/>
            <person name="Melake-Berhan A."/>
            <person name="Jones K.M."/>
            <person name="Redman J."/>
            <person name="Chen G."/>
            <person name="Cahoon E.B."/>
            <person name="Gedil M."/>
            <person name="Stanke M."/>
            <person name="Haas B.J."/>
            <person name="Wortman J.R."/>
            <person name="Fraser-Liggett C.M."/>
            <person name="Ravel J."/>
            <person name="Rabinowicz P.D."/>
        </authorList>
    </citation>
    <scope>NUCLEOTIDE SEQUENCE [LARGE SCALE GENOMIC DNA]</scope>
    <source>
        <strain evidence="13">cv. Hale</strain>
    </source>
</reference>
<feature type="region of interest" description="Disordered" evidence="9">
    <location>
        <begin position="439"/>
        <end position="516"/>
    </location>
</feature>
<proteinExistence type="inferred from homology"/>